<dbReference type="InterPro" id="IPR007213">
    <property type="entry name" value="Ppm1/Ppm2/Tcmp"/>
</dbReference>
<dbReference type="GeneID" id="33560530"/>
<feature type="binding site" evidence="9">
    <location>
        <position position="89"/>
    </location>
    <ligand>
        <name>S-adenosyl-L-methionine</name>
        <dbReference type="ChEBI" id="CHEBI:59789"/>
    </ligand>
</feature>
<dbReference type="SUPFAM" id="SSF53335">
    <property type="entry name" value="S-adenosyl-L-methionine-dependent methyltransferases"/>
    <property type="match status" value="1"/>
</dbReference>
<evidence type="ECO:0000256" key="6">
    <source>
        <dbReference type="ARBA" id="ARBA00022679"/>
    </source>
</evidence>
<dbReference type="InParanoid" id="A0A1Y1U777"/>
<dbReference type="EC" id="2.1.1.233" evidence="3 8"/>
<dbReference type="PANTHER" id="PTHR13600:SF21">
    <property type="entry name" value="LEUCINE CARBOXYL METHYLTRANSFERASE 1"/>
    <property type="match status" value="1"/>
</dbReference>
<dbReference type="GO" id="GO:0018423">
    <property type="term" value="F:protein C-terminal leucine carboxyl O-methyltransferase activity"/>
    <property type="evidence" value="ECO:0007669"/>
    <property type="project" value="UniProtKB-EC"/>
</dbReference>
<evidence type="ECO:0000313" key="11">
    <source>
        <dbReference type="Proteomes" id="UP000193218"/>
    </source>
</evidence>
<reference evidence="10 11" key="1">
    <citation type="submission" date="2017-03" db="EMBL/GenBank/DDBJ databases">
        <title>Widespread Adenine N6-methylation of Active Genes in Fungi.</title>
        <authorList>
            <consortium name="DOE Joint Genome Institute"/>
            <person name="Mondo S.J."/>
            <person name="Dannebaum R.O."/>
            <person name="Kuo R.C."/>
            <person name="Louie K.B."/>
            <person name="Bewick A.J."/>
            <person name="Labutti K."/>
            <person name="Haridas S."/>
            <person name="Kuo A."/>
            <person name="Salamov A."/>
            <person name="Ahrendt S.R."/>
            <person name="Lau R."/>
            <person name="Bowen B.P."/>
            <person name="Lipzen A."/>
            <person name="Sullivan W."/>
            <person name="Andreopoulos W.B."/>
            <person name="Clum A."/>
            <person name="Lindquist E."/>
            <person name="Daum C."/>
            <person name="Northen T.R."/>
            <person name="Ramamoorthy G."/>
            <person name="Schmitz R.J."/>
            <person name="Gryganskyi A."/>
            <person name="Culley D."/>
            <person name="Magnuson J."/>
            <person name="James T.Y."/>
            <person name="O'Malley M.A."/>
            <person name="Stajich J.E."/>
            <person name="Spatafora J.W."/>
            <person name="Visel A."/>
            <person name="Grigoriev I.V."/>
        </authorList>
    </citation>
    <scope>NUCLEOTIDE SEQUENCE [LARGE SCALE GENOMIC DNA]</scope>
    <source>
        <strain evidence="10 11">NRRL Y-17943</strain>
    </source>
</reference>
<keyword evidence="7 8" id="KW-0949">S-adenosyl-L-methionine</keyword>
<evidence type="ECO:0000256" key="1">
    <source>
        <dbReference type="ARBA" id="ARBA00000724"/>
    </source>
</evidence>
<dbReference type="OrthoDB" id="203237at2759"/>
<dbReference type="PIRSF" id="PIRSF016305">
    <property type="entry name" value="LCM_mtfrase"/>
    <property type="match status" value="1"/>
</dbReference>
<feature type="binding site" evidence="9">
    <location>
        <position position="205"/>
    </location>
    <ligand>
        <name>S-adenosyl-L-methionine</name>
        <dbReference type="ChEBI" id="CHEBI:59789"/>
    </ligand>
</feature>
<dbReference type="Gene3D" id="3.40.50.150">
    <property type="entry name" value="Vaccinia Virus protein VP39"/>
    <property type="match status" value="1"/>
</dbReference>
<comment type="caution">
    <text evidence="10">The sequence shown here is derived from an EMBL/GenBank/DDBJ whole genome shotgun (WGS) entry which is preliminary data.</text>
</comment>
<evidence type="ECO:0000256" key="5">
    <source>
        <dbReference type="ARBA" id="ARBA00022603"/>
    </source>
</evidence>
<dbReference type="PANTHER" id="PTHR13600">
    <property type="entry name" value="LEUCINE CARBOXYL METHYLTRANSFERASE"/>
    <property type="match status" value="1"/>
</dbReference>
<dbReference type="EMBL" id="NBSH01000017">
    <property type="protein sequence ID" value="ORX33858.1"/>
    <property type="molecule type" value="Genomic_DNA"/>
</dbReference>
<dbReference type="GO" id="GO:0032259">
    <property type="term" value="P:methylation"/>
    <property type="evidence" value="ECO:0007669"/>
    <property type="project" value="UniProtKB-KW"/>
</dbReference>
<sequence length="344" mass="37883">MSSDQAVRGTDDDAASMRISAVNQGYLKDTFAPIFHPPSTPSAAAGPSSPRKPPLINIGTHHRTYAIDLLIDRFFTSCGDAGGQVVSLGAGSDTRYFRYMERPHPPHIRKYIEVDFAASTAHKIKQITGSPRRLPFLVHRNITPDIELRSSASSHPDAANASPTSLISPIYTLLPLDLRHASPKELNDLLLPYLDTKVPTLFLAECVFCYLPPKINETLIKCFGQTFEKCSGIIYEMLGSRDSFGQVMRRNLASRNLDIPGADPFPDLSSESKRFTDPALGEGAFSASGAKSLWDIRKSVIDKEELSRIGKLEMLDEIEELKLVLSHYVIAWGSKGEGMDALHL</sequence>
<keyword evidence="5 8" id="KW-0489">Methyltransferase</keyword>
<dbReference type="RefSeq" id="XP_021868157.1">
    <property type="nucleotide sequence ID" value="XM_022018721.1"/>
</dbReference>
<feature type="binding site" evidence="9">
    <location>
        <position position="63"/>
    </location>
    <ligand>
        <name>S-adenosyl-L-methionine</name>
        <dbReference type="ChEBI" id="CHEBI:59789"/>
    </ligand>
</feature>
<comment type="function">
    <text evidence="8">Methylates the carboxyl group of the C-terminal leucine residue of protein phosphatase 2A catalytic subunits to form alpha-leucine ester residues.</text>
</comment>
<evidence type="ECO:0000256" key="4">
    <source>
        <dbReference type="ARBA" id="ARBA00017497"/>
    </source>
</evidence>
<dbReference type="STRING" id="4999.A0A1Y1U777"/>
<protein>
    <recommendedName>
        <fullName evidence="4 8">Leucine carboxyl methyltransferase 1</fullName>
        <ecNumber evidence="3 8">2.1.1.233</ecNumber>
    </recommendedName>
</protein>
<comment type="catalytic activity">
    <reaction evidence="1 8">
        <text>[phosphatase 2A protein]-C-terminal L-leucine + S-adenosyl-L-methionine = [phosphatase 2A protein]-C-terminal L-leucine methyl ester + S-adenosyl-L-homocysteine</text>
        <dbReference type="Rhea" id="RHEA:48544"/>
        <dbReference type="Rhea" id="RHEA-COMP:12134"/>
        <dbReference type="Rhea" id="RHEA-COMP:12135"/>
        <dbReference type="ChEBI" id="CHEBI:57856"/>
        <dbReference type="ChEBI" id="CHEBI:59789"/>
        <dbReference type="ChEBI" id="CHEBI:90516"/>
        <dbReference type="ChEBI" id="CHEBI:90517"/>
        <dbReference type="EC" id="2.1.1.233"/>
    </reaction>
</comment>
<dbReference type="AlphaFoldDB" id="A0A1Y1U777"/>
<evidence type="ECO:0000313" key="10">
    <source>
        <dbReference type="EMBL" id="ORX33858.1"/>
    </source>
</evidence>
<evidence type="ECO:0000256" key="3">
    <source>
        <dbReference type="ARBA" id="ARBA00012834"/>
    </source>
</evidence>
<proteinExistence type="inferred from homology"/>
<accession>A0A1Y1U777</accession>
<dbReference type="Proteomes" id="UP000193218">
    <property type="component" value="Unassembled WGS sequence"/>
</dbReference>
<keyword evidence="6 8" id="KW-0808">Transferase</keyword>
<name>A0A1Y1U777_9TREE</name>
<evidence type="ECO:0000256" key="8">
    <source>
        <dbReference type="PIRNR" id="PIRNR016305"/>
    </source>
</evidence>
<evidence type="ECO:0000256" key="2">
    <source>
        <dbReference type="ARBA" id="ARBA00010703"/>
    </source>
</evidence>
<comment type="similarity">
    <text evidence="2 8">Belongs to the methyltransferase superfamily. LCMT family.</text>
</comment>
<feature type="binding site" evidence="9">
    <location>
        <begin position="177"/>
        <end position="178"/>
    </location>
    <ligand>
        <name>S-adenosyl-L-methionine</name>
        <dbReference type="ChEBI" id="CHEBI:59789"/>
    </ligand>
</feature>
<dbReference type="Pfam" id="PF04072">
    <property type="entry name" value="LCM"/>
    <property type="match status" value="1"/>
</dbReference>
<keyword evidence="11" id="KW-1185">Reference proteome</keyword>
<evidence type="ECO:0000256" key="9">
    <source>
        <dbReference type="PIRSR" id="PIRSR016305-1"/>
    </source>
</evidence>
<evidence type="ECO:0000256" key="7">
    <source>
        <dbReference type="ARBA" id="ARBA00022691"/>
    </source>
</evidence>
<dbReference type="InterPro" id="IPR016651">
    <property type="entry name" value="LCMT1"/>
</dbReference>
<dbReference type="FunCoup" id="A0A1Y1U777">
    <property type="interactions" value="306"/>
</dbReference>
<gene>
    <name evidence="10" type="ORF">BD324DRAFT_653907</name>
</gene>
<dbReference type="InterPro" id="IPR029063">
    <property type="entry name" value="SAM-dependent_MTases_sf"/>
</dbReference>
<organism evidence="10 11">
    <name type="scientific">Kockovaella imperatae</name>
    <dbReference type="NCBI Taxonomy" id="4999"/>
    <lineage>
        <taxon>Eukaryota</taxon>
        <taxon>Fungi</taxon>
        <taxon>Dikarya</taxon>
        <taxon>Basidiomycota</taxon>
        <taxon>Agaricomycotina</taxon>
        <taxon>Tremellomycetes</taxon>
        <taxon>Tremellales</taxon>
        <taxon>Cuniculitremaceae</taxon>
        <taxon>Kockovaella</taxon>
    </lineage>
</organism>